<keyword evidence="1" id="KW-1133">Transmembrane helix</keyword>
<accession>A0AAD7RIA9</accession>
<dbReference type="InterPro" id="IPR008952">
    <property type="entry name" value="Tetraspanin_EC2_sf"/>
</dbReference>
<sequence>MENTEIHAVPNTLMVVGLACLGINFFARRMPWSPPASQAGRTSSHPSLLSPSSLPSSCWCYAMKGNLESSLKIGLKNGIPFNKDTDMPGRCFQKQTIDRLQMAFQCCGNTDFRDWFEVQWVSNCYLDFSTKNVKE</sequence>
<keyword evidence="3" id="KW-1185">Reference proteome</keyword>
<protein>
    <submittedName>
        <fullName evidence="2">Uncharacterized protein</fullName>
    </submittedName>
</protein>
<feature type="transmembrane region" description="Helical" evidence="1">
    <location>
        <begin position="6"/>
        <end position="27"/>
    </location>
</feature>
<dbReference type="Proteomes" id="UP001221898">
    <property type="component" value="Unassembled WGS sequence"/>
</dbReference>
<dbReference type="AlphaFoldDB" id="A0AAD7RIA9"/>
<evidence type="ECO:0000313" key="2">
    <source>
        <dbReference type="EMBL" id="KAJ8384605.1"/>
    </source>
</evidence>
<evidence type="ECO:0000256" key="1">
    <source>
        <dbReference type="SAM" id="Phobius"/>
    </source>
</evidence>
<evidence type="ECO:0000313" key="3">
    <source>
        <dbReference type="Proteomes" id="UP001221898"/>
    </source>
</evidence>
<dbReference type="GO" id="GO:0016020">
    <property type="term" value="C:membrane"/>
    <property type="evidence" value="ECO:0007669"/>
    <property type="project" value="InterPro"/>
</dbReference>
<proteinExistence type="predicted"/>
<name>A0AAD7RIA9_9TELE</name>
<dbReference type="Gene3D" id="1.10.1450.10">
    <property type="entry name" value="Tetraspanin"/>
    <property type="match status" value="1"/>
</dbReference>
<dbReference type="SUPFAM" id="SSF48652">
    <property type="entry name" value="Tetraspanin"/>
    <property type="match status" value="1"/>
</dbReference>
<gene>
    <name evidence="2" type="ORF">AAFF_G00200420</name>
</gene>
<keyword evidence="1" id="KW-0812">Transmembrane</keyword>
<comment type="caution">
    <text evidence="2">The sequence shown here is derived from an EMBL/GenBank/DDBJ whole genome shotgun (WGS) entry which is preliminary data.</text>
</comment>
<organism evidence="2 3">
    <name type="scientific">Aldrovandia affinis</name>
    <dbReference type="NCBI Taxonomy" id="143900"/>
    <lineage>
        <taxon>Eukaryota</taxon>
        <taxon>Metazoa</taxon>
        <taxon>Chordata</taxon>
        <taxon>Craniata</taxon>
        <taxon>Vertebrata</taxon>
        <taxon>Euteleostomi</taxon>
        <taxon>Actinopterygii</taxon>
        <taxon>Neopterygii</taxon>
        <taxon>Teleostei</taxon>
        <taxon>Notacanthiformes</taxon>
        <taxon>Halosauridae</taxon>
        <taxon>Aldrovandia</taxon>
    </lineage>
</organism>
<keyword evidence="1" id="KW-0472">Membrane</keyword>
<dbReference type="EMBL" id="JAINUG010000268">
    <property type="protein sequence ID" value="KAJ8384605.1"/>
    <property type="molecule type" value="Genomic_DNA"/>
</dbReference>
<reference evidence="2" key="1">
    <citation type="journal article" date="2023" name="Science">
        <title>Genome structures resolve the early diversification of teleost fishes.</title>
        <authorList>
            <person name="Parey E."/>
            <person name="Louis A."/>
            <person name="Montfort J."/>
            <person name="Bouchez O."/>
            <person name="Roques C."/>
            <person name="Iampietro C."/>
            <person name="Lluch J."/>
            <person name="Castinel A."/>
            <person name="Donnadieu C."/>
            <person name="Desvignes T."/>
            <person name="Floi Bucao C."/>
            <person name="Jouanno E."/>
            <person name="Wen M."/>
            <person name="Mejri S."/>
            <person name="Dirks R."/>
            <person name="Jansen H."/>
            <person name="Henkel C."/>
            <person name="Chen W.J."/>
            <person name="Zahm M."/>
            <person name="Cabau C."/>
            <person name="Klopp C."/>
            <person name="Thompson A.W."/>
            <person name="Robinson-Rechavi M."/>
            <person name="Braasch I."/>
            <person name="Lecointre G."/>
            <person name="Bobe J."/>
            <person name="Postlethwait J.H."/>
            <person name="Berthelot C."/>
            <person name="Roest Crollius H."/>
            <person name="Guiguen Y."/>
        </authorList>
    </citation>
    <scope>NUCLEOTIDE SEQUENCE</scope>
    <source>
        <strain evidence="2">NC1722</strain>
    </source>
</reference>